<accession>A0A7C9N9V3</accession>
<evidence type="ECO:0008006" key="5">
    <source>
        <dbReference type="Google" id="ProtNLM"/>
    </source>
</evidence>
<evidence type="ECO:0000313" key="3">
    <source>
        <dbReference type="EMBL" id="NAS25273.1"/>
    </source>
</evidence>
<proteinExistence type="predicted"/>
<keyword evidence="4" id="KW-1185">Reference proteome</keyword>
<keyword evidence="1" id="KW-0472">Membrane</keyword>
<organism evidence="3 4">
    <name type="scientific">Herbidospora solisilvae</name>
    <dbReference type="NCBI Taxonomy" id="2696284"/>
    <lineage>
        <taxon>Bacteria</taxon>
        <taxon>Bacillati</taxon>
        <taxon>Actinomycetota</taxon>
        <taxon>Actinomycetes</taxon>
        <taxon>Streptosporangiales</taxon>
        <taxon>Streptosporangiaceae</taxon>
        <taxon>Herbidospora</taxon>
    </lineage>
</organism>
<dbReference type="Proteomes" id="UP000479526">
    <property type="component" value="Unassembled WGS sequence"/>
</dbReference>
<feature type="signal peptide" evidence="2">
    <location>
        <begin position="1"/>
        <end position="27"/>
    </location>
</feature>
<reference evidence="3 4" key="1">
    <citation type="submission" date="2020-01" db="EMBL/GenBank/DDBJ databases">
        <title>Herbidospora sp. NEAU-GS84 nov., a novel actinomycete isolated from soil.</title>
        <authorList>
            <person name="Han L."/>
        </authorList>
    </citation>
    <scope>NUCLEOTIDE SEQUENCE [LARGE SCALE GENOMIC DNA]</scope>
    <source>
        <strain evidence="3 4">NEAU-GS84</strain>
    </source>
</reference>
<name>A0A7C9N9V3_9ACTN</name>
<evidence type="ECO:0000256" key="2">
    <source>
        <dbReference type="SAM" id="SignalP"/>
    </source>
</evidence>
<keyword evidence="1" id="KW-0812">Transmembrane</keyword>
<gene>
    <name evidence="3" type="ORF">GT755_26770</name>
</gene>
<keyword evidence="2" id="KW-0732">Signal</keyword>
<comment type="caution">
    <text evidence="3">The sequence shown here is derived from an EMBL/GenBank/DDBJ whole genome shotgun (WGS) entry which is preliminary data.</text>
</comment>
<evidence type="ECO:0000256" key="1">
    <source>
        <dbReference type="SAM" id="Phobius"/>
    </source>
</evidence>
<protein>
    <recommendedName>
        <fullName evidence="5">LPXTG cell wall anchor domain-containing protein</fullName>
    </recommendedName>
</protein>
<sequence length="238" mass="23633">MFLGRTFAVSLAALTALLAGTTSTAHASDDTVNAYGASITLPLGLRFRPAPEAEAGNPAAEVASINVGTVSTGAVAVEVERKTAVGTESARASVDGLNAALLGVGFTAGSVRAECTAVAGQPTTGSTTLADARVLGTTLDSSPAAGTTFLFPPLLPLVEVRLNEQIPNADGSLTVHGMRVRALSGDGDVILSSATCGPATLDAPSDAPLASGAGLYMALGLAAAGGGAMLLRRRRRFG</sequence>
<feature type="chain" id="PRO_5028864384" description="LPXTG cell wall anchor domain-containing protein" evidence="2">
    <location>
        <begin position="28"/>
        <end position="238"/>
    </location>
</feature>
<dbReference type="EMBL" id="WXEW01000008">
    <property type="protein sequence ID" value="NAS25273.1"/>
    <property type="molecule type" value="Genomic_DNA"/>
</dbReference>
<dbReference type="RefSeq" id="WP_161482371.1">
    <property type="nucleotide sequence ID" value="NZ_WXEW01000008.1"/>
</dbReference>
<evidence type="ECO:0000313" key="4">
    <source>
        <dbReference type="Proteomes" id="UP000479526"/>
    </source>
</evidence>
<keyword evidence="1" id="KW-1133">Transmembrane helix</keyword>
<feature type="transmembrane region" description="Helical" evidence="1">
    <location>
        <begin position="213"/>
        <end position="231"/>
    </location>
</feature>
<dbReference type="NCBIfam" id="NF040603">
    <property type="entry name" value="choice_anch_P"/>
    <property type="match status" value="1"/>
</dbReference>
<dbReference type="AlphaFoldDB" id="A0A7C9N9V3"/>